<protein>
    <submittedName>
        <fullName evidence="2">Glycosyltransferase</fullName>
        <ecNumber evidence="2">2.4.-.-</ecNumber>
    </submittedName>
</protein>
<proteinExistence type="predicted"/>
<reference evidence="2" key="1">
    <citation type="journal article" date="2021" name="PeerJ">
        <title>Extensive microbial diversity within the chicken gut microbiome revealed by metagenomics and culture.</title>
        <authorList>
            <person name="Gilroy R."/>
            <person name="Ravi A."/>
            <person name="Getino M."/>
            <person name="Pursley I."/>
            <person name="Horton D.L."/>
            <person name="Alikhan N.F."/>
            <person name="Baker D."/>
            <person name="Gharbi K."/>
            <person name="Hall N."/>
            <person name="Watson M."/>
            <person name="Adriaenssens E.M."/>
            <person name="Foster-Nyarko E."/>
            <person name="Jarju S."/>
            <person name="Secka A."/>
            <person name="Antonio M."/>
            <person name="Oren A."/>
            <person name="Chaudhuri R.R."/>
            <person name="La Ragione R."/>
            <person name="Hildebrand F."/>
            <person name="Pallen M.J."/>
        </authorList>
    </citation>
    <scope>NUCLEOTIDE SEQUENCE</scope>
    <source>
        <strain evidence="2">CHK185-1770</strain>
    </source>
</reference>
<dbReference type="PANTHER" id="PTHR43685:SF2">
    <property type="entry name" value="GLYCOSYLTRANSFERASE 2-LIKE DOMAIN-CONTAINING PROTEIN"/>
    <property type="match status" value="1"/>
</dbReference>
<evidence type="ECO:0000259" key="1">
    <source>
        <dbReference type="Pfam" id="PF00535"/>
    </source>
</evidence>
<keyword evidence="2" id="KW-0808">Transferase</keyword>
<keyword evidence="2" id="KW-0328">Glycosyltransferase</keyword>
<dbReference type="CDD" id="cd00761">
    <property type="entry name" value="Glyco_tranf_GTA_type"/>
    <property type="match status" value="1"/>
</dbReference>
<dbReference type="Pfam" id="PF00535">
    <property type="entry name" value="Glycos_transf_2"/>
    <property type="match status" value="1"/>
</dbReference>
<gene>
    <name evidence="2" type="ORF">H9710_03900</name>
</gene>
<dbReference type="SUPFAM" id="SSF53448">
    <property type="entry name" value="Nucleotide-diphospho-sugar transferases"/>
    <property type="match status" value="1"/>
</dbReference>
<feature type="domain" description="Glycosyltransferase 2-like" evidence="1">
    <location>
        <begin position="5"/>
        <end position="167"/>
    </location>
</feature>
<reference evidence="2" key="2">
    <citation type="submission" date="2021-04" db="EMBL/GenBank/DDBJ databases">
        <authorList>
            <person name="Gilroy R."/>
        </authorList>
    </citation>
    <scope>NUCLEOTIDE SEQUENCE</scope>
    <source>
        <strain evidence="2">CHK185-1770</strain>
    </source>
</reference>
<dbReference type="AlphaFoldDB" id="A0A9D2MUZ2"/>
<accession>A0A9D2MUZ2</accession>
<organism evidence="2 3">
    <name type="scientific">Candidatus Acutalibacter pullicola</name>
    <dbReference type="NCBI Taxonomy" id="2838417"/>
    <lineage>
        <taxon>Bacteria</taxon>
        <taxon>Bacillati</taxon>
        <taxon>Bacillota</taxon>
        <taxon>Clostridia</taxon>
        <taxon>Eubacteriales</taxon>
        <taxon>Acutalibacteraceae</taxon>
        <taxon>Acutalibacter</taxon>
    </lineage>
</organism>
<dbReference type="GO" id="GO:0016757">
    <property type="term" value="F:glycosyltransferase activity"/>
    <property type="evidence" value="ECO:0007669"/>
    <property type="project" value="UniProtKB-KW"/>
</dbReference>
<evidence type="ECO:0000313" key="3">
    <source>
        <dbReference type="Proteomes" id="UP000826793"/>
    </source>
</evidence>
<dbReference type="EMBL" id="DWXG01000033">
    <property type="protein sequence ID" value="HJB97704.1"/>
    <property type="molecule type" value="Genomic_DNA"/>
</dbReference>
<comment type="caution">
    <text evidence="2">The sequence shown here is derived from an EMBL/GenBank/DDBJ whole genome shotgun (WGS) entry which is preliminary data.</text>
</comment>
<dbReference type="Proteomes" id="UP000826793">
    <property type="component" value="Unassembled WGS sequence"/>
</dbReference>
<name>A0A9D2MUZ2_9FIRM</name>
<dbReference type="InterPro" id="IPR029044">
    <property type="entry name" value="Nucleotide-diphossugar_trans"/>
</dbReference>
<dbReference type="InterPro" id="IPR001173">
    <property type="entry name" value="Glyco_trans_2-like"/>
</dbReference>
<sequence>MPKATVVVPVYNVERYLSKCVDSILAQTEPDFELLLVDDGSTDGSGALCDQLAQKDARIQVIHQENQGLGGARNTGIQAARGEWLLLVDSDDWIEPETLEKTLEAGLREEADLVMFGFRWVDEAGKTLRVFLEDTPRDHGVTLGEHPELLLTSPSAWCRLYRKELLQRTGLRFPPRVWYEDVYVTPKLLAAARQVVFLDYVGYDYLKREGSITKNQNAGRNREILDAFQNLLGYFRDQGLFDTYRQELCYLTLYHVYLTASTRVLLIDRRHPLLREFREYLETQFPDYRQCRYLPRLSRSHKLLLSLLEKRWYGLIALLFRLKDRLG</sequence>
<dbReference type="EC" id="2.4.-.-" evidence="2"/>
<dbReference type="InterPro" id="IPR050834">
    <property type="entry name" value="Glycosyltransf_2"/>
</dbReference>
<dbReference type="Gene3D" id="3.90.550.10">
    <property type="entry name" value="Spore Coat Polysaccharide Biosynthesis Protein SpsA, Chain A"/>
    <property type="match status" value="1"/>
</dbReference>
<evidence type="ECO:0000313" key="2">
    <source>
        <dbReference type="EMBL" id="HJB97704.1"/>
    </source>
</evidence>
<dbReference type="PANTHER" id="PTHR43685">
    <property type="entry name" value="GLYCOSYLTRANSFERASE"/>
    <property type="match status" value="1"/>
</dbReference>